<evidence type="ECO:0000313" key="5">
    <source>
        <dbReference type="Proteomes" id="UP000198287"/>
    </source>
</evidence>
<dbReference type="OrthoDB" id="2423701at2759"/>
<dbReference type="InterPro" id="IPR019734">
    <property type="entry name" value="TPR_rpt"/>
</dbReference>
<dbReference type="Gene3D" id="1.25.40.10">
    <property type="entry name" value="Tetratricopeptide repeat domain"/>
    <property type="match status" value="3"/>
</dbReference>
<dbReference type="PANTHER" id="PTHR22904">
    <property type="entry name" value="TPR REPEAT CONTAINING PROTEIN"/>
    <property type="match status" value="1"/>
</dbReference>
<organism evidence="4 5">
    <name type="scientific">Folsomia candida</name>
    <name type="common">Springtail</name>
    <dbReference type="NCBI Taxonomy" id="158441"/>
    <lineage>
        <taxon>Eukaryota</taxon>
        <taxon>Metazoa</taxon>
        <taxon>Ecdysozoa</taxon>
        <taxon>Arthropoda</taxon>
        <taxon>Hexapoda</taxon>
        <taxon>Collembola</taxon>
        <taxon>Entomobryomorpha</taxon>
        <taxon>Isotomoidea</taxon>
        <taxon>Isotomidae</taxon>
        <taxon>Proisotominae</taxon>
        <taxon>Folsomia</taxon>
    </lineage>
</organism>
<dbReference type="AlphaFoldDB" id="A0A226DLV9"/>
<sequence>MDNYNKLDLLLVSTTTVIQELFLIGWFASQGCEWQNSKSFGDRSIQKLSKLRNVYKNFQKIQRKMLQSGDVHTWDITLITLLLKQPIFDGYKTEGDITNENKVIEEASKIRNQLAHKSLKTLADDEFEEHVTNICSILSVLSIPQDQIDDMCADARKGAIYSQRRAVLLKDEGNRFYSSGQFKDACGTYTRAIGVSENLPKDLLGVLYSNRSQTYIKMVSNKMPDSEQQNHYKLALADGLEAIKQMPAWSKAFFRVAEAYRGLSRWKQAVNNYERVCVLEPTLTISVKEKLEICKIMANIILIADPNDEEGHPMSFDERIKNWNDDPNSDGVMTRRRWMAMEALRIGQSYAMLGHRYRMGWDLNIDLNEAMRCYIKAKKLGDVEGIYWLARMKYRGQVSDPDATGGFEARRKHAELSRLLINSEEDMPLECVDLKILSRGNLTRDIHRKLRYCIAHATQDEQSVIWLEESIKLYPDDVLLKNLLSSVYGFLGRHKDGLKRADEVLKIDSSNRQAIFARATHLRLLNQIAVAIRAAHDFLHHAEKDDRKRPEFFYTLALLYLETDKKNGHQKFMLYYAERKKAENDLLPCFIPYENRIKTRADFCARIIPLKFSK</sequence>
<proteinExistence type="predicted"/>
<evidence type="ECO:0000313" key="4">
    <source>
        <dbReference type="EMBL" id="OXA46110.1"/>
    </source>
</evidence>
<gene>
    <name evidence="4" type="ORF">Fcan01_19053</name>
</gene>
<protein>
    <submittedName>
        <fullName evidence="4">Serine/threonine-protein phosphatase T</fullName>
    </submittedName>
</protein>
<keyword evidence="1" id="KW-0677">Repeat</keyword>
<keyword evidence="2 3" id="KW-0802">TPR repeat</keyword>
<dbReference type="STRING" id="158441.A0A226DLV9"/>
<dbReference type="SUPFAM" id="SSF48452">
    <property type="entry name" value="TPR-like"/>
    <property type="match status" value="2"/>
</dbReference>
<dbReference type="SMART" id="SM00028">
    <property type="entry name" value="TPR"/>
    <property type="match status" value="3"/>
</dbReference>
<evidence type="ECO:0000256" key="1">
    <source>
        <dbReference type="ARBA" id="ARBA00022737"/>
    </source>
</evidence>
<evidence type="ECO:0000256" key="3">
    <source>
        <dbReference type="PROSITE-ProRule" id="PRU00339"/>
    </source>
</evidence>
<name>A0A226DLV9_FOLCA</name>
<dbReference type="PROSITE" id="PS50005">
    <property type="entry name" value="TPR"/>
    <property type="match status" value="1"/>
</dbReference>
<evidence type="ECO:0000256" key="2">
    <source>
        <dbReference type="ARBA" id="ARBA00022803"/>
    </source>
</evidence>
<dbReference type="PANTHER" id="PTHR22904:SF513">
    <property type="match status" value="1"/>
</dbReference>
<dbReference type="EMBL" id="LNIX01000016">
    <property type="protein sequence ID" value="OXA46110.1"/>
    <property type="molecule type" value="Genomic_DNA"/>
</dbReference>
<comment type="caution">
    <text evidence="4">The sequence shown here is derived from an EMBL/GenBank/DDBJ whole genome shotgun (WGS) entry which is preliminary data.</text>
</comment>
<feature type="repeat" description="TPR" evidence="3">
    <location>
        <begin position="250"/>
        <end position="283"/>
    </location>
</feature>
<reference evidence="4 5" key="1">
    <citation type="submission" date="2015-12" db="EMBL/GenBank/DDBJ databases">
        <title>The genome of Folsomia candida.</title>
        <authorList>
            <person name="Faddeeva A."/>
            <person name="Derks M.F."/>
            <person name="Anvar Y."/>
            <person name="Smit S."/>
            <person name="Van Straalen N."/>
            <person name="Roelofs D."/>
        </authorList>
    </citation>
    <scope>NUCLEOTIDE SEQUENCE [LARGE SCALE GENOMIC DNA]</scope>
    <source>
        <strain evidence="4 5">VU population</strain>
        <tissue evidence="4">Whole body</tissue>
    </source>
</reference>
<dbReference type="OMA" id="CFEANDE"/>
<dbReference type="GO" id="GO:0051879">
    <property type="term" value="F:Hsp90 protein binding"/>
    <property type="evidence" value="ECO:0007669"/>
    <property type="project" value="TreeGrafter"/>
</dbReference>
<dbReference type="InterPro" id="IPR011990">
    <property type="entry name" value="TPR-like_helical_dom_sf"/>
</dbReference>
<dbReference type="Proteomes" id="UP000198287">
    <property type="component" value="Unassembled WGS sequence"/>
</dbReference>
<keyword evidence="5" id="KW-1185">Reference proteome</keyword>
<dbReference type="PROSITE" id="PS51257">
    <property type="entry name" value="PROKAR_LIPOPROTEIN"/>
    <property type="match status" value="1"/>
</dbReference>
<accession>A0A226DLV9</accession>